<dbReference type="PROSITE" id="PS51318">
    <property type="entry name" value="TAT"/>
    <property type="match status" value="1"/>
</dbReference>
<feature type="signal peptide" evidence="4">
    <location>
        <begin position="1"/>
        <end position="29"/>
    </location>
</feature>
<evidence type="ECO:0000256" key="2">
    <source>
        <dbReference type="ARBA" id="ARBA00022729"/>
    </source>
</evidence>
<evidence type="ECO:0000256" key="3">
    <source>
        <dbReference type="ARBA" id="ARBA00022801"/>
    </source>
</evidence>
<dbReference type="GO" id="GO:0004065">
    <property type="term" value="F:arylsulfatase activity"/>
    <property type="evidence" value="ECO:0007669"/>
    <property type="project" value="TreeGrafter"/>
</dbReference>
<gene>
    <name evidence="6" type="ORF">SAMN04488244_12048</name>
</gene>
<dbReference type="Gene3D" id="3.40.720.10">
    <property type="entry name" value="Alkaline Phosphatase, subunit A"/>
    <property type="match status" value="1"/>
</dbReference>
<feature type="chain" id="PRO_5009293639" evidence="4">
    <location>
        <begin position="30"/>
        <end position="515"/>
    </location>
</feature>
<comment type="similarity">
    <text evidence="1">Belongs to the sulfatase family.</text>
</comment>
<dbReference type="NCBIfam" id="TIGR01409">
    <property type="entry name" value="TAT_signal_seq"/>
    <property type="match status" value="1"/>
</dbReference>
<evidence type="ECO:0000256" key="1">
    <source>
        <dbReference type="ARBA" id="ARBA00008779"/>
    </source>
</evidence>
<feature type="domain" description="Sulfatase N-terminal" evidence="5">
    <location>
        <begin position="52"/>
        <end position="374"/>
    </location>
</feature>
<dbReference type="PANTHER" id="PTHR46615">
    <property type="entry name" value="ARYLSULFATASE K"/>
    <property type="match status" value="1"/>
</dbReference>
<dbReference type="InterPro" id="IPR024607">
    <property type="entry name" value="Sulfatase_CS"/>
</dbReference>
<dbReference type="Proteomes" id="UP000236721">
    <property type="component" value="Unassembled WGS sequence"/>
</dbReference>
<keyword evidence="7" id="KW-1185">Reference proteome</keyword>
<dbReference type="AlphaFoldDB" id="A0A1H6BAG1"/>
<dbReference type="EMBL" id="FNVG01000020">
    <property type="protein sequence ID" value="SEG57187.1"/>
    <property type="molecule type" value="Genomic_DNA"/>
</dbReference>
<keyword evidence="2 4" id="KW-0732">Signal</keyword>
<evidence type="ECO:0000313" key="6">
    <source>
        <dbReference type="EMBL" id="SEG57187.1"/>
    </source>
</evidence>
<dbReference type="Pfam" id="PF00884">
    <property type="entry name" value="Sulfatase"/>
    <property type="match status" value="1"/>
</dbReference>
<dbReference type="InterPro" id="IPR051849">
    <property type="entry name" value="GAG-degrading_sulfatase"/>
</dbReference>
<dbReference type="PANTHER" id="PTHR46615:SF1">
    <property type="entry name" value="ARYLSULFATASE K"/>
    <property type="match status" value="1"/>
</dbReference>
<dbReference type="InterPro" id="IPR006311">
    <property type="entry name" value="TAT_signal"/>
</dbReference>
<evidence type="ECO:0000313" key="7">
    <source>
        <dbReference type="Proteomes" id="UP000236721"/>
    </source>
</evidence>
<name>A0A1H6BAG1_9VIBR</name>
<proteinExistence type="inferred from homology"/>
<dbReference type="InterPro" id="IPR019546">
    <property type="entry name" value="TAT_signal_bac_arc"/>
</dbReference>
<dbReference type="InterPro" id="IPR000917">
    <property type="entry name" value="Sulfatase_N"/>
</dbReference>
<dbReference type="OrthoDB" id="9803751at2"/>
<dbReference type="PROSITE" id="PS00523">
    <property type="entry name" value="SULFATASE_1"/>
    <property type="match status" value="1"/>
</dbReference>
<accession>A0A1H6BAG1</accession>
<evidence type="ECO:0000259" key="5">
    <source>
        <dbReference type="Pfam" id="PF00884"/>
    </source>
</evidence>
<keyword evidence="3" id="KW-0378">Hydrolase</keyword>
<dbReference type="RefSeq" id="WP_103881650.1">
    <property type="nucleotide sequence ID" value="NZ_FNVG01000020.1"/>
</dbReference>
<protein>
    <submittedName>
        <fullName evidence="6">Choline-sulfatase</fullName>
    </submittedName>
</protein>
<reference evidence="7" key="1">
    <citation type="submission" date="2016-10" db="EMBL/GenBank/DDBJ databases">
        <authorList>
            <person name="Varghese N."/>
            <person name="Submissions S."/>
        </authorList>
    </citation>
    <scope>NUCLEOTIDE SEQUENCE [LARGE SCALE GENOMIC DNA]</scope>
    <source>
        <strain evidence="7">CGMCC 1.7062</strain>
    </source>
</reference>
<dbReference type="SUPFAM" id="SSF53649">
    <property type="entry name" value="Alkaline phosphatase-like"/>
    <property type="match status" value="1"/>
</dbReference>
<dbReference type="InterPro" id="IPR017850">
    <property type="entry name" value="Alkaline_phosphatase_core_sf"/>
</dbReference>
<sequence length="515" mass="57309">MSLSRRKFIKGVAGAAVTTGVATTFSANASSATPETLANQLKGQTVNGKPVNILIITADQLAKKGVGAYGNTVTKTPAIDSIIRNGTRFNSAYTAYPLCGPSRASFWTGRLPHQNGVHGNNSPDIPSTMPTLGKLFSEQGYECVHFGKQHDFGSLSGFECADQIEIELDAPEAFPVDYDSKEDVYAEKKSIEFLNKKHDKPFLMAVDFNNPHNICGWVGEFAGPHGDIPGIGPLPALPENFHNDDDITNRPLSVQYMCCRHHRMHQAAHWSDLNYQQYLAAYYHYTKMGDDCVRNVLNALANSDAADNTLVVFFSDHGDAMASHKNVTKFSFFYEETTNVPFVMAGPGIPKNVENDALLSLCDLVPTLCDYAGIEIPVGLYGRSVMPLVRGESVEDWRDNVVSQWYTSRETIIEPARMLRTKTHKYTVYQENKDEELYDLINDPGEKRNLANDEAYTALLAEYRQKFADYTRETVDPFKALAINVDPKWAKHKPGYHNHIGDCAIDEYLRSVGKL</sequence>
<evidence type="ECO:0000256" key="4">
    <source>
        <dbReference type="SAM" id="SignalP"/>
    </source>
</evidence>
<dbReference type="GO" id="GO:0015024">
    <property type="term" value="F:glucuronate-2-sulfatase activity"/>
    <property type="evidence" value="ECO:0007669"/>
    <property type="project" value="TreeGrafter"/>
</dbReference>
<organism evidence="6 7">
    <name type="scientific">Vibrio hangzhouensis</name>
    <dbReference type="NCBI Taxonomy" id="462991"/>
    <lineage>
        <taxon>Bacteria</taxon>
        <taxon>Pseudomonadati</taxon>
        <taxon>Pseudomonadota</taxon>
        <taxon>Gammaproteobacteria</taxon>
        <taxon>Vibrionales</taxon>
        <taxon>Vibrionaceae</taxon>
        <taxon>Vibrio</taxon>
    </lineage>
</organism>